<dbReference type="GO" id="GO:0005524">
    <property type="term" value="F:ATP binding"/>
    <property type="evidence" value="ECO:0007669"/>
    <property type="project" value="UniProtKB-KW"/>
</dbReference>
<dbReference type="GO" id="GO:0016787">
    <property type="term" value="F:hydrolase activity"/>
    <property type="evidence" value="ECO:0007669"/>
    <property type="project" value="UniProtKB-KW"/>
</dbReference>
<evidence type="ECO:0000256" key="3">
    <source>
        <dbReference type="ARBA" id="ARBA00022741"/>
    </source>
</evidence>
<dbReference type="InterPro" id="IPR003840">
    <property type="entry name" value="DNA_helicase_dom"/>
</dbReference>
<dbReference type="Gene3D" id="3.40.50.300">
    <property type="entry name" value="P-loop containing nucleotide triphosphate hydrolases"/>
    <property type="match status" value="1"/>
</dbReference>
<keyword evidence="4" id="KW-0378">Hydrolase</keyword>
<evidence type="ECO:0000259" key="7">
    <source>
        <dbReference type="Pfam" id="PF02689"/>
    </source>
</evidence>
<evidence type="ECO:0000256" key="1">
    <source>
        <dbReference type="ARBA" id="ARBA00022562"/>
    </source>
</evidence>
<proteinExistence type="inferred from homology"/>
<dbReference type="EMBL" id="EF449516">
    <property type="protein sequence ID" value="ABN80464.1"/>
    <property type="molecule type" value="Genomic_DNA"/>
</dbReference>
<sequence>MEMQLTTQSVDYPETVYLNFTSMHGIRPIVDRIRSMASSRVPATKIPPLSWFQKALTLQTPLDLELRELPFYSYLISGNAGSGKSTCIQTLNEIIDCVITGTTRVASQNVYAKLSAAYSSRHINTIFQEFGFRGNHVQAQLGKYQYSCPSTPPTIQELQKRDIVYYWDVLIDITRNIADGVDRKQGGSTFDLIRSIEDALCYPRGSLGDLAYCINGSLPSFTRSNVIIIDEAGLLGRHLLTAVIYCWWLINASYGTQQYMDGKAPVLVCVGSPTQTASLESTFEHANLKCKVRSSENILTFLICNRTMRTYTNLPNNWSIFINNKRCREQAFGDLLKVLEYGLPITEEHARLVDNFVVPEAYINNPANLPGWTRLYSSHREVSAYMTRLHAHLKVSGEDKFVVFTLPSYTFVNIENFETYRKTANQPNLSVERWITANAGRLSNWSQSRDQDTSQLRCEVYRDKGLILVSSDITFVMNSQVAVTTRLKRWIFGFNGTFESFWNVLKDDMFTKTQGETSIEYAHRFLSSLMYSGLINFYNFLQQRGLKTDSVTTAYRRMAELTTTTIGSTCTETSQTGAGNTNAFDHEMYRFDDSAAQQIQSTADDDVVFGALCDDMIDMLYCNYDFRRPETTAEVYAQFAILKTLFMGRYAILKELFGQQFCKSNFCTYVNNVNFRGCEMFTSSLRGGMMSMALQTDTYTLAGYTRVTIQAFTDDPTRRYVSDQTNELLHEIGMPLMVLQDHQGFMSVLNLNICDFVDPVGDKDLNMATVVDYGLSSKLAMTIARSQGLGLEKVAICFSKNGLRLNSVYVAMSRVVTSEFLRMNINPLREECTREDDISEHILAALRDPNVHIVY</sequence>
<dbReference type="GO" id="GO:0004386">
    <property type="term" value="F:helicase activity"/>
    <property type="evidence" value="ECO:0007669"/>
    <property type="project" value="UniProtKB-KW"/>
</dbReference>
<dbReference type="GO" id="GO:0006260">
    <property type="term" value="P:DNA replication"/>
    <property type="evidence" value="ECO:0007669"/>
    <property type="project" value="UniProtKB-KW"/>
</dbReference>
<organism evidence="8">
    <name type="scientific">anatid alphaherpesvirus 1</name>
    <dbReference type="NCBI Taxonomy" id="104388"/>
    <lineage>
        <taxon>Viruses</taxon>
        <taxon>Duplodnaviria</taxon>
        <taxon>Heunggongvirae</taxon>
        <taxon>Peploviricota</taxon>
        <taxon>Herviviricetes</taxon>
        <taxon>Herpesvirales</taxon>
        <taxon>Orthoherpesviridae</taxon>
        <taxon>Alphaherpesvirinae</taxon>
        <taxon>Mardivirus</taxon>
        <taxon>Mardivirus anatidalpha1</taxon>
    </lineage>
</organism>
<accession>A3RMB0</accession>
<evidence type="ECO:0000313" key="8">
    <source>
        <dbReference type="EMBL" id="ABN80464.1"/>
    </source>
</evidence>
<evidence type="ECO:0000256" key="6">
    <source>
        <dbReference type="ARBA" id="ARBA00022840"/>
    </source>
</evidence>
<dbReference type="InterPro" id="IPR027417">
    <property type="entry name" value="P-loop_NTPase"/>
</dbReference>
<keyword evidence="6" id="KW-0067">ATP-binding</keyword>
<dbReference type="SUPFAM" id="SSF52540">
    <property type="entry name" value="P-loop containing nucleoside triphosphate hydrolases"/>
    <property type="match status" value="2"/>
</dbReference>
<dbReference type="HAMAP" id="MF_04030">
    <property type="entry name" value="HSV_HELI"/>
    <property type="match status" value="1"/>
</dbReference>
<evidence type="ECO:0000256" key="2">
    <source>
        <dbReference type="ARBA" id="ARBA00022705"/>
    </source>
</evidence>
<keyword evidence="2" id="KW-0235">DNA replication</keyword>
<evidence type="ECO:0000256" key="4">
    <source>
        <dbReference type="ARBA" id="ARBA00022801"/>
    </source>
</evidence>
<reference evidence="8" key="1">
    <citation type="journal article" date="2009" name="Genet. Mol. Biol.">
        <title>Comparative analysis of the genes UL1 through UL7 of the duck enteritis virus and other herpesviruses of the subfamily Alphaherpesvirinae.</title>
        <authorList>
            <person name="Li H."/>
            <person name="Liu S."/>
            <person name="Han Z."/>
            <person name="Shao Y."/>
            <person name="Chen S."/>
            <person name="Kong X."/>
        </authorList>
    </citation>
    <scope>NUCLEOTIDE SEQUENCE</scope>
    <source>
        <strain evidence="8">Chinese commercial DEV vaccine</strain>
    </source>
</reference>
<dbReference type="Pfam" id="PF02689">
    <property type="entry name" value="Herpes_Helicase"/>
    <property type="match status" value="1"/>
</dbReference>
<gene>
    <name evidence="8" type="primary">ul5</name>
</gene>
<protein>
    <submittedName>
        <fullName evidence="8">UL5</fullName>
    </submittedName>
</protein>
<dbReference type="InterPro" id="IPR034711">
    <property type="entry name" value="HSV_HELI"/>
</dbReference>
<keyword evidence="5" id="KW-0347">Helicase</keyword>
<feature type="domain" description="DNA replication helicase" evidence="7">
    <location>
        <begin position="12"/>
        <end position="855"/>
    </location>
</feature>
<keyword evidence="3" id="KW-0547">Nucleotide-binding</keyword>
<keyword evidence="1" id="KW-1048">Host nucleus</keyword>
<name>A3RMB0_9ALPH</name>
<evidence type="ECO:0000256" key="5">
    <source>
        <dbReference type="ARBA" id="ARBA00022806"/>
    </source>
</evidence>